<feature type="compositionally biased region" description="Basic and acidic residues" evidence="1">
    <location>
        <begin position="25"/>
        <end position="34"/>
    </location>
</feature>
<dbReference type="EMBL" id="CAADHO010000001">
    <property type="protein sequence ID" value="VFQ43020.1"/>
    <property type="molecule type" value="Genomic_DNA"/>
</dbReference>
<feature type="domain" description="Smr" evidence="2">
    <location>
        <begin position="239"/>
        <end position="322"/>
    </location>
</feature>
<sequence length="331" mass="36377">MGMFEKLKQLLTKKETGKAPQAPVEEPRVEEKAPVEPAAVEPPAPLEKPHGGKKAPLPGKGPKTAPKKGKHGISVLSGDEDLEALFRDEGPQEIPVPPKPKPKPRPARPAAPPPRKKQKKRNRNGILVLSDEKDLCSLMAEEAQREGDRVVPTARKKVAPEEVPPAKKVQRDRHGLPILEQGQIPASEESEEFAELLASSLSEKSGEVLLSEKVDKLEQARTLTVKERLKRYPAPQGQLDLHGYTAAKADQTAEHYVRRAFSVGTYTLRLIVGKGLHSEHGAVLPDTIADRMTALKQEGIVLSWAWEKGKKSKSGSILVYLNNYDTSRHGR</sequence>
<evidence type="ECO:0000313" key="4">
    <source>
        <dbReference type="Proteomes" id="UP000507962"/>
    </source>
</evidence>
<feature type="region of interest" description="Disordered" evidence="1">
    <location>
        <begin position="142"/>
        <end position="171"/>
    </location>
</feature>
<dbReference type="InterPro" id="IPR002625">
    <property type="entry name" value="Smr_dom"/>
</dbReference>
<keyword evidence="4" id="KW-1185">Reference proteome</keyword>
<dbReference type="Gene3D" id="3.30.1370.110">
    <property type="match status" value="1"/>
</dbReference>
<proteinExistence type="predicted"/>
<dbReference type="Proteomes" id="UP000507962">
    <property type="component" value="Unassembled WGS sequence"/>
</dbReference>
<feature type="region of interest" description="Disordered" evidence="1">
    <location>
        <begin position="1"/>
        <end position="129"/>
    </location>
</feature>
<protein>
    <submittedName>
        <fullName evidence="3">Smr domain</fullName>
    </submittedName>
</protein>
<dbReference type="SUPFAM" id="SSF160443">
    <property type="entry name" value="SMR domain-like"/>
    <property type="match status" value="1"/>
</dbReference>
<evidence type="ECO:0000259" key="2">
    <source>
        <dbReference type="PROSITE" id="PS50828"/>
    </source>
</evidence>
<organism evidence="3 4">
    <name type="scientific">Desulfoluna butyratoxydans</name>
    <dbReference type="NCBI Taxonomy" id="231438"/>
    <lineage>
        <taxon>Bacteria</taxon>
        <taxon>Pseudomonadati</taxon>
        <taxon>Thermodesulfobacteriota</taxon>
        <taxon>Desulfobacteria</taxon>
        <taxon>Desulfobacterales</taxon>
        <taxon>Desulfolunaceae</taxon>
        <taxon>Desulfoluna</taxon>
    </lineage>
</organism>
<evidence type="ECO:0000256" key="1">
    <source>
        <dbReference type="SAM" id="MobiDB-lite"/>
    </source>
</evidence>
<accession>A0A4U8YI59</accession>
<dbReference type="PROSITE" id="PS50828">
    <property type="entry name" value="SMR"/>
    <property type="match status" value="1"/>
</dbReference>
<feature type="compositionally biased region" description="Low complexity" evidence="1">
    <location>
        <begin position="54"/>
        <end position="64"/>
    </location>
</feature>
<dbReference type="Pfam" id="PF01713">
    <property type="entry name" value="Smr"/>
    <property type="match status" value="1"/>
</dbReference>
<gene>
    <name evidence="3" type="ORF">MSL71_6420</name>
</gene>
<name>A0A4U8YI59_9BACT</name>
<dbReference type="AlphaFoldDB" id="A0A4U8YI59"/>
<dbReference type="InterPro" id="IPR036063">
    <property type="entry name" value="Smr_dom_sf"/>
</dbReference>
<reference evidence="3 4" key="1">
    <citation type="submission" date="2019-03" db="EMBL/GenBank/DDBJ databases">
        <authorList>
            <person name="Nijsse B."/>
        </authorList>
    </citation>
    <scope>NUCLEOTIDE SEQUENCE [LARGE SCALE GENOMIC DNA]</scope>
    <source>
        <strain evidence="3">Desulfoluna butyratoxydans MSL71</strain>
    </source>
</reference>
<feature type="compositionally biased region" description="Basic and acidic residues" evidence="1">
    <location>
        <begin position="1"/>
        <end position="17"/>
    </location>
</feature>
<feature type="compositionally biased region" description="Basic residues" evidence="1">
    <location>
        <begin position="114"/>
        <end position="123"/>
    </location>
</feature>
<evidence type="ECO:0000313" key="3">
    <source>
        <dbReference type="EMBL" id="VFQ43020.1"/>
    </source>
</evidence>